<dbReference type="PANTHER" id="PTHR24045">
    <property type="match status" value="1"/>
</dbReference>
<dbReference type="STRING" id="2594813.A0A395MIB5"/>
<feature type="compositionally biased region" description="Pro residues" evidence="3">
    <location>
        <begin position="92"/>
        <end position="101"/>
    </location>
</feature>
<feature type="region of interest" description="Disordered" evidence="3">
    <location>
        <begin position="131"/>
        <end position="155"/>
    </location>
</feature>
<evidence type="ECO:0000313" key="7">
    <source>
        <dbReference type="Proteomes" id="UP000265631"/>
    </source>
</evidence>
<sequence>MHSSYHRDKMYWKAESRSYLAFRGRAWPWRVRTYVLCGCGILTFWLTPIVLNTNGNHSSPPTTRPYPPPSIANPEFMNDGHGVPNEGTTYDPPAPPAPPPLEELFGESEPIQVLPTPPLEDISLEGLNSLQEDRTTQSGSATGEHETLSVDADQQTMSGSLTEASYNFPPDSERLILDAKADTLPDLIHIPFEDAVVDEELVGWEDDWFSHANFDAERWGSLEEPKIDFIYTWVNGSEDAFAKTMRPYEEMSSLNDPEGEWMQSHGSNRYRSWDELRYSIRSVERFAGKFRNKIQLLVNAVDKTSDPGFRRFSKQRPLWLKEDDDTKLVIETLSQEDFFNQEEHGALPSFNSLTIESQLYNTPSNIDRFFAMSDDMLLGRHHSASDIYSPLFGPTLGFKSNGYNTQSPPGEADARRFGEKPYLIYTSWMLNRRFGVRKRKGQVHFGHSMSRSIAKEVRDAFPRPSLKSACQRFRGESGFQLYTWYAAFHYTIERHREALLYSYIVLRSDKNGDGNLDWSERMAVMSELEAGMANEGNGTHRKRIFYRVAKHHREAGLQPPKVNIDTQWTSLDGPIAIRDIECYEFDVNECLAPGFSSPASDVNHRSVVFDTAAMYDRMARQDPKCGDCLLKLILNQRRSGLNPLLPPATMFNERALVIKALKRYQYSIVEPDALFMMITDAEQVEHMLLNRFLRGTEGGKREVGQLCLNDDVVTTDPKELAGLQNAMLELFEGLLPKPSRFEK</sequence>
<feature type="region of interest" description="Disordered" evidence="3">
    <location>
        <begin position="55"/>
        <end position="104"/>
    </location>
</feature>
<evidence type="ECO:0000256" key="1">
    <source>
        <dbReference type="ARBA" id="ARBA00007583"/>
    </source>
</evidence>
<dbReference type="InterPro" id="IPR021520">
    <property type="entry name" value="Stealth_CR2"/>
</dbReference>
<accession>A0A395MIB5</accession>
<dbReference type="GO" id="GO:0046835">
    <property type="term" value="P:carbohydrate phosphorylation"/>
    <property type="evidence" value="ECO:0007669"/>
    <property type="project" value="TreeGrafter"/>
</dbReference>
<comment type="similarity">
    <text evidence="1">Belongs to the stealth family.</text>
</comment>
<dbReference type="EMBL" id="PXXK01000241">
    <property type="protein sequence ID" value="RFN47654.1"/>
    <property type="molecule type" value="Genomic_DNA"/>
</dbReference>
<dbReference type="GO" id="GO:0003976">
    <property type="term" value="F:UDP-N-acetylglucosamine-lysosomal-enzyme N-acetylglucosaminephosphotransferase activity"/>
    <property type="evidence" value="ECO:0007669"/>
    <property type="project" value="TreeGrafter"/>
</dbReference>
<keyword evidence="2" id="KW-0808">Transferase</keyword>
<dbReference type="InterPro" id="IPR031358">
    <property type="entry name" value="Stealth_CR1"/>
</dbReference>
<dbReference type="PANTHER" id="PTHR24045:SF0">
    <property type="entry name" value="N-ACETYLGLUCOSAMINE-1-PHOSPHOTRANSFERASE SUBUNITS ALPHA_BETA"/>
    <property type="match status" value="1"/>
</dbReference>
<feature type="compositionally biased region" description="Polar residues" evidence="3">
    <location>
        <begin position="131"/>
        <end position="141"/>
    </location>
</feature>
<keyword evidence="7" id="KW-1185">Reference proteome</keyword>
<dbReference type="InterPro" id="IPR047141">
    <property type="entry name" value="Stealth"/>
</dbReference>
<gene>
    <name evidence="6" type="ORF">FIE12Z_8111</name>
</gene>
<feature type="domain" description="Stealth protein CR2 conserved region 2" evidence="4">
    <location>
        <begin position="269"/>
        <end position="389"/>
    </location>
</feature>
<dbReference type="GO" id="GO:0005794">
    <property type="term" value="C:Golgi apparatus"/>
    <property type="evidence" value="ECO:0007669"/>
    <property type="project" value="TreeGrafter"/>
</dbReference>
<evidence type="ECO:0000256" key="2">
    <source>
        <dbReference type="ARBA" id="ARBA00022679"/>
    </source>
</evidence>
<comment type="caution">
    <text evidence="6">The sequence shown here is derived from an EMBL/GenBank/DDBJ whole genome shotgun (WGS) entry which is preliminary data.</text>
</comment>
<dbReference type="Pfam" id="PF11380">
    <property type="entry name" value="Stealth_CR2"/>
    <property type="match status" value="1"/>
</dbReference>
<reference evidence="6 7" key="1">
    <citation type="journal article" date="2018" name="PLoS Pathog.">
        <title>Evolution of structural diversity of trichothecenes, a family of toxins produced by plant pathogenic and entomopathogenic fungi.</title>
        <authorList>
            <person name="Proctor R.H."/>
            <person name="McCormick S.P."/>
            <person name="Kim H.S."/>
            <person name="Cardoza R.E."/>
            <person name="Stanley A.M."/>
            <person name="Lindo L."/>
            <person name="Kelly A."/>
            <person name="Brown D.W."/>
            <person name="Lee T."/>
            <person name="Vaughan M.M."/>
            <person name="Alexander N.J."/>
            <person name="Busman M."/>
            <person name="Gutierrez S."/>
        </authorList>
    </citation>
    <scope>NUCLEOTIDE SEQUENCE [LARGE SCALE GENOMIC DNA]</scope>
    <source>
        <strain evidence="6 7">NRRL 13405</strain>
    </source>
</reference>
<dbReference type="Proteomes" id="UP000265631">
    <property type="component" value="Unassembled WGS sequence"/>
</dbReference>
<feature type="compositionally biased region" description="Pro residues" evidence="3">
    <location>
        <begin position="62"/>
        <end position="71"/>
    </location>
</feature>
<organism evidence="6 7">
    <name type="scientific">Fusarium flagelliforme</name>
    <dbReference type="NCBI Taxonomy" id="2675880"/>
    <lineage>
        <taxon>Eukaryota</taxon>
        <taxon>Fungi</taxon>
        <taxon>Dikarya</taxon>
        <taxon>Ascomycota</taxon>
        <taxon>Pezizomycotina</taxon>
        <taxon>Sordariomycetes</taxon>
        <taxon>Hypocreomycetidae</taxon>
        <taxon>Hypocreales</taxon>
        <taxon>Nectriaceae</taxon>
        <taxon>Fusarium</taxon>
        <taxon>Fusarium incarnatum-equiseti species complex</taxon>
    </lineage>
</organism>
<protein>
    <submittedName>
        <fullName evidence="6">Udp-glucose 4-epimerase</fullName>
    </submittedName>
</protein>
<evidence type="ECO:0000256" key="3">
    <source>
        <dbReference type="SAM" id="MobiDB-lite"/>
    </source>
</evidence>
<feature type="domain" description="Stealth protein CR1 conserved region 1" evidence="5">
    <location>
        <begin position="225"/>
        <end position="252"/>
    </location>
</feature>
<name>A0A395MIB5_9HYPO</name>
<evidence type="ECO:0000259" key="5">
    <source>
        <dbReference type="Pfam" id="PF17101"/>
    </source>
</evidence>
<dbReference type="AlphaFoldDB" id="A0A395MIB5"/>
<evidence type="ECO:0000259" key="4">
    <source>
        <dbReference type="Pfam" id="PF11380"/>
    </source>
</evidence>
<dbReference type="Pfam" id="PF17101">
    <property type="entry name" value="Stealth_CR1"/>
    <property type="match status" value="1"/>
</dbReference>
<proteinExistence type="inferred from homology"/>
<evidence type="ECO:0000313" key="6">
    <source>
        <dbReference type="EMBL" id="RFN47654.1"/>
    </source>
</evidence>